<dbReference type="Pfam" id="PF00486">
    <property type="entry name" value="Trans_reg_C"/>
    <property type="match status" value="1"/>
</dbReference>
<dbReference type="InterPro" id="IPR001867">
    <property type="entry name" value="OmpR/PhoB-type_DNA-bd"/>
</dbReference>
<dbReference type="SUPFAM" id="SSF52172">
    <property type="entry name" value="CheY-like"/>
    <property type="match status" value="1"/>
</dbReference>
<dbReference type="AlphaFoldDB" id="A0A655Z3F8"/>
<dbReference type="PANTHER" id="PTHR48111:SF75">
    <property type="entry name" value="TRANSCRIPTIONAL REGULATORY PROTEIN BASR"/>
    <property type="match status" value="1"/>
</dbReference>
<dbReference type="SMART" id="SM00448">
    <property type="entry name" value="REC"/>
    <property type="match status" value="1"/>
</dbReference>
<dbReference type="InterPro" id="IPR001789">
    <property type="entry name" value="Sig_transdc_resp-reg_receiver"/>
</dbReference>
<dbReference type="InterPro" id="IPR016032">
    <property type="entry name" value="Sig_transdc_resp-reg_C-effctor"/>
</dbReference>
<dbReference type="InterPro" id="IPR036388">
    <property type="entry name" value="WH-like_DNA-bd_sf"/>
</dbReference>
<organism evidence="6 7">
    <name type="scientific">Vibrio cholerae</name>
    <dbReference type="NCBI Taxonomy" id="666"/>
    <lineage>
        <taxon>Bacteria</taxon>
        <taxon>Pseudomonadati</taxon>
        <taxon>Pseudomonadota</taxon>
        <taxon>Gammaproteobacteria</taxon>
        <taxon>Vibrionales</taxon>
        <taxon>Vibrionaceae</taxon>
        <taxon>Vibrio</taxon>
    </lineage>
</organism>
<evidence type="ECO:0000256" key="5">
    <source>
        <dbReference type="ARBA" id="ARBA00023163"/>
    </source>
</evidence>
<evidence type="ECO:0000256" key="2">
    <source>
        <dbReference type="ARBA" id="ARBA00023012"/>
    </source>
</evidence>
<gene>
    <name evidence="6" type="primary">basR</name>
    <name evidence="6" type="ORF">ERS013165_01353</name>
</gene>
<evidence type="ECO:0000256" key="3">
    <source>
        <dbReference type="ARBA" id="ARBA00023015"/>
    </source>
</evidence>
<dbReference type="GO" id="GO:0000976">
    <property type="term" value="F:transcription cis-regulatory region binding"/>
    <property type="evidence" value="ECO:0007669"/>
    <property type="project" value="TreeGrafter"/>
</dbReference>
<dbReference type="GO" id="GO:0006355">
    <property type="term" value="P:regulation of DNA-templated transcription"/>
    <property type="evidence" value="ECO:0007669"/>
    <property type="project" value="InterPro"/>
</dbReference>
<dbReference type="CDD" id="cd00383">
    <property type="entry name" value="trans_reg_C"/>
    <property type="match status" value="1"/>
</dbReference>
<keyword evidence="1" id="KW-0597">Phosphoprotein</keyword>
<proteinExistence type="predicted"/>
<dbReference type="EMBL" id="CWOW01000005">
    <property type="protein sequence ID" value="CSA33795.1"/>
    <property type="molecule type" value="Genomic_DNA"/>
</dbReference>
<dbReference type="SUPFAM" id="SSF46894">
    <property type="entry name" value="C-terminal effector domain of the bipartite response regulators"/>
    <property type="match status" value="1"/>
</dbReference>
<protein>
    <submittedName>
        <fullName evidence="6">Two-component system, OmpR family, response regulator</fullName>
    </submittedName>
</protein>
<dbReference type="Proteomes" id="UP000044806">
    <property type="component" value="Unassembled WGS sequence"/>
</dbReference>
<dbReference type="GO" id="GO:0032993">
    <property type="term" value="C:protein-DNA complex"/>
    <property type="evidence" value="ECO:0007669"/>
    <property type="project" value="TreeGrafter"/>
</dbReference>
<sequence length="236" mass="26687">MRDVRKRLRTYWRASSNLMRLLLVEDDTLLGESMQVALSRQGYTVDWLERGGGVVTALKTEQFTALILDLTLPDMDGLEVLRQIRRAGYTLPVMILTARDDISDRVKGLDGGADEYIGKPFALEELLARLRLIIRRSSGSAEELISVGELDLSLSKQEIYYAQQALKLTRNEYKILASLMTQAGRVMSKELLQQALHGWDEGSSDNAIEVHIHNLRKKLPDNLVKNVRGVGYMIEK</sequence>
<evidence type="ECO:0000256" key="4">
    <source>
        <dbReference type="ARBA" id="ARBA00023125"/>
    </source>
</evidence>
<dbReference type="PROSITE" id="PS50110">
    <property type="entry name" value="RESPONSE_REGULATORY"/>
    <property type="match status" value="1"/>
</dbReference>
<dbReference type="PROSITE" id="PS51755">
    <property type="entry name" value="OMPR_PHOB"/>
    <property type="match status" value="1"/>
</dbReference>
<name>A0A655Z3F8_VIBCL</name>
<dbReference type="Gene3D" id="6.10.250.690">
    <property type="match status" value="1"/>
</dbReference>
<keyword evidence="2" id="KW-0902">Two-component regulatory system</keyword>
<dbReference type="GO" id="GO:0000156">
    <property type="term" value="F:phosphorelay response regulator activity"/>
    <property type="evidence" value="ECO:0007669"/>
    <property type="project" value="TreeGrafter"/>
</dbReference>
<keyword evidence="5" id="KW-0804">Transcription</keyword>
<dbReference type="Gene3D" id="1.10.10.10">
    <property type="entry name" value="Winged helix-like DNA-binding domain superfamily/Winged helix DNA-binding domain"/>
    <property type="match status" value="1"/>
</dbReference>
<dbReference type="InterPro" id="IPR039420">
    <property type="entry name" value="WalR-like"/>
</dbReference>
<dbReference type="FunFam" id="3.40.50.2300:FF:000002">
    <property type="entry name" value="DNA-binding response regulator PhoP"/>
    <property type="match status" value="1"/>
</dbReference>
<accession>A0A655Z3F8</accession>
<evidence type="ECO:0000313" key="6">
    <source>
        <dbReference type="EMBL" id="CSA33795.1"/>
    </source>
</evidence>
<dbReference type="SMART" id="SM00862">
    <property type="entry name" value="Trans_reg_C"/>
    <property type="match status" value="1"/>
</dbReference>
<keyword evidence="4" id="KW-0238">DNA-binding</keyword>
<keyword evidence="3" id="KW-0805">Transcription regulation</keyword>
<evidence type="ECO:0000313" key="7">
    <source>
        <dbReference type="Proteomes" id="UP000044806"/>
    </source>
</evidence>
<dbReference type="PANTHER" id="PTHR48111">
    <property type="entry name" value="REGULATOR OF RPOS"/>
    <property type="match status" value="1"/>
</dbReference>
<dbReference type="InterPro" id="IPR011006">
    <property type="entry name" value="CheY-like_superfamily"/>
</dbReference>
<dbReference type="Pfam" id="PF00072">
    <property type="entry name" value="Response_reg"/>
    <property type="match status" value="1"/>
</dbReference>
<dbReference type="CDD" id="cd17624">
    <property type="entry name" value="REC_OmpR_PmrA-like"/>
    <property type="match status" value="1"/>
</dbReference>
<dbReference type="Gene3D" id="3.40.50.2300">
    <property type="match status" value="1"/>
</dbReference>
<reference evidence="6 7" key="1">
    <citation type="submission" date="2015-07" db="EMBL/GenBank/DDBJ databases">
        <authorList>
            <consortium name="Pathogen Informatics"/>
        </authorList>
    </citation>
    <scope>NUCLEOTIDE SEQUENCE [LARGE SCALE GENOMIC DNA]</scope>
    <source>
        <strain evidence="6 7">A51</strain>
    </source>
</reference>
<dbReference type="GO" id="GO:0005829">
    <property type="term" value="C:cytosol"/>
    <property type="evidence" value="ECO:0007669"/>
    <property type="project" value="TreeGrafter"/>
</dbReference>
<evidence type="ECO:0000256" key="1">
    <source>
        <dbReference type="ARBA" id="ARBA00022553"/>
    </source>
</evidence>